<evidence type="ECO:0000256" key="2">
    <source>
        <dbReference type="ARBA" id="ARBA00007110"/>
    </source>
</evidence>
<dbReference type="GO" id="GO:0009236">
    <property type="term" value="P:cobalamin biosynthetic process"/>
    <property type="evidence" value="ECO:0007669"/>
    <property type="project" value="UniProtKB-UniRule"/>
</dbReference>
<keyword evidence="7 10" id="KW-0808">Transferase</keyword>
<feature type="region of interest" description="Disordered" evidence="11">
    <location>
        <begin position="1"/>
        <end position="24"/>
    </location>
</feature>
<dbReference type="Pfam" id="PF02277">
    <property type="entry name" value="DBI_PRT"/>
    <property type="match status" value="1"/>
</dbReference>
<evidence type="ECO:0000256" key="7">
    <source>
        <dbReference type="ARBA" id="ARBA00022679"/>
    </source>
</evidence>
<evidence type="ECO:0000256" key="3">
    <source>
        <dbReference type="ARBA" id="ARBA00011991"/>
    </source>
</evidence>
<dbReference type="UniPathway" id="UPA00061">
    <property type="reaction ID" value="UER00516"/>
</dbReference>
<dbReference type="EC" id="2.4.2.21" evidence="3 10"/>
<evidence type="ECO:0000313" key="13">
    <source>
        <dbReference type="Proteomes" id="UP000059074"/>
    </source>
</evidence>
<protein>
    <recommendedName>
        <fullName evidence="4 10">Nicotinate-nucleotide--dimethylbenzimidazole phosphoribosyltransferase</fullName>
        <shortName evidence="10">NN:DBI PRT</shortName>
        <ecNumber evidence="3 10">2.4.2.21</ecNumber>
    </recommendedName>
    <alternativeName>
        <fullName evidence="8 10">N(1)-alpha-phosphoribosyltransferase</fullName>
    </alternativeName>
</protein>
<dbReference type="EMBL" id="LMTR01000082">
    <property type="protein sequence ID" value="KWT65173.1"/>
    <property type="molecule type" value="Genomic_DNA"/>
</dbReference>
<name>A0A125NU20_HYPSL</name>
<dbReference type="OrthoDB" id="9781491at2"/>
<dbReference type="PANTHER" id="PTHR43463">
    <property type="entry name" value="NICOTINATE-NUCLEOTIDE--DIMETHYLBENZIMIDAZOLE PHOSPHORIBOSYLTRANSFERASE"/>
    <property type="match status" value="1"/>
</dbReference>
<comment type="caution">
    <text evidence="12">The sequence shown here is derived from an EMBL/GenBank/DDBJ whole genome shotgun (WGS) entry which is preliminary data.</text>
</comment>
<organism evidence="12 13">
    <name type="scientific">Hyphomicrobium sulfonivorans</name>
    <dbReference type="NCBI Taxonomy" id="121290"/>
    <lineage>
        <taxon>Bacteria</taxon>
        <taxon>Pseudomonadati</taxon>
        <taxon>Pseudomonadota</taxon>
        <taxon>Alphaproteobacteria</taxon>
        <taxon>Hyphomicrobiales</taxon>
        <taxon>Hyphomicrobiaceae</taxon>
        <taxon>Hyphomicrobium</taxon>
    </lineage>
</organism>
<comment type="catalytic activity">
    <reaction evidence="9 10">
        <text>5,6-dimethylbenzimidazole + nicotinate beta-D-ribonucleotide = alpha-ribazole 5'-phosphate + nicotinate + H(+)</text>
        <dbReference type="Rhea" id="RHEA:11196"/>
        <dbReference type="ChEBI" id="CHEBI:15378"/>
        <dbReference type="ChEBI" id="CHEBI:15890"/>
        <dbReference type="ChEBI" id="CHEBI:32544"/>
        <dbReference type="ChEBI" id="CHEBI:57502"/>
        <dbReference type="ChEBI" id="CHEBI:57918"/>
        <dbReference type="EC" id="2.4.2.21"/>
    </reaction>
</comment>
<reference evidence="12 13" key="1">
    <citation type="submission" date="2015-10" db="EMBL/GenBank/DDBJ databases">
        <title>Transcriptomic analysis of a linuron degrading triple-species bacterial consortium.</title>
        <authorList>
            <person name="Albers P."/>
        </authorList>
    </citation>
    <scope>NUCLEOTIDE SEQUENCE [LARGE SCALE GENOMIC DNA]</scope>
    <source>
        <strain evidence="12 13">WDL6</strain>
    </source>
</reference>
<dbReference type="FunFam" id="3.40.50.10210:FF:000001">
    <property type="entry name" value="Nicotinate-nucleotide--dimethylbenzimidazole phosphoribosyltransferase"/>
    <property type="match status" value="1"/>
</dbReference>
<dbReference type="NCBIfam" id="TIGR03160">
    <property type="entry name" value="cobT_DBIPRT"/>
    <property type="match status" value="1"/>
</dbReference>
<dbReference type="HAMAP" id="MF_00230">
    <property type="entry name" value="CobT"/>
    <property type="match status" value="1"/>
</dbReference>
<dbReference type="InterPro" id="IPR036087">
    <property type="entry name" value="Nict_dMeBzImd_PRibTrfase_sf"/>
</dbReference>
<dbReference type="RefSeq" id="WP_068463746.1">
    <property type="nucleotide sequence ID" value="NZ_LMTR01000082.1"/>
</dbReference>
<evidence type="ECO:0000256" key="6">
    <source>
        <dbReference type="ARBA" id="ARBA00022676"/>
    </source>
</evidence>
<evidence type="ECO:0000256" key="9">
    <source>
        <dbReference type="ARBA" id="ARBA00047340"/>
    </source>
</evidence>
<dbReference type="PATRIC" id="fig|121290.4.peg.522"/>
<evidence type="ECO:0000313" key="12">
    <source>
        <dbReference type="EMBL" id="KWT65173.1"/>
    </source>
</evidence>
<sequence>MCPKPSEDHRAAAEQRQGQLTKPPGSLGALELLAVRLAALQATERPSGQRAPIILFAGDHGITAQGVSAYPSDVTVQMLHNFANGGAAVSVLARELNVPLAVVDVGTLGEADIAGVTSDKPRHSTRDFSRDAAMTDAELAFAFDAGKRAVERATVAGADLVILGEMGIGNTTSAAAIAAALLACRAQDVVGAGTGLDNDGIRHKAQVIDAGLSLHGLDRGEVSPVEVLRCVGGFEIAALAGAMIAAAQRRIPVLVDGFIVTAAALAACRINPDCAPWLIYSHRSAERGHRLVLDALAAEPILDLKLRLGEGSGAGLALPVLRLACALHNQMATFEEASVSGPVP</sequence>
<dbReference type="Gene3D" id="1.10.1610.10">
    <property type="match status" value="1"/>
</dbReference>
<evidence type="ECO:0000256" key="5">
    <source>
        <dbReference type="ARBA" id="ARBA00022573"/>
    </source>
</evidence>
<evidence type="ECO:0000256" key="1">
    <source>
        <dbReference type="ARBA" id="ARBA00005049"/>
    </source>
</evidence>
<dbReference type="NCBIfam" id="NF000996">
    <property type="entry name" value="PRK00105.1"/>
    <property type="match status" value="1"/>
</dbReference>
<evidence type="ECO:0000256" key="11">
    <source>
        <dbReference type="SAM" id="MobiDB-lite"/>
    </source>
</evidence>
<dbReference type="AlphaFoldDB" id="A0A125NU20"/>
<comment type="function">
    <text evidence="10">Catalyzes the synthesis of alpha-ribazole-5'-phosphate from nicotinate mononucleotide (NAMN) and 5,6-dimethylbenzimidazole (DMB).</text>
</comment>
<evidence type="ECO:0000256" key="4">
    <source>
        <dbReference type="ARBA" id="ARBA00015486"/>
    </source>
</evidence>
<comment type="pathway">
    <text evidence="1 10">Nucleoside biosynthesis; alpha-ribazole biosynthesis; alpha-ribazole from 5,6-dimethylbenzimidazole: step 1/2.</text>
</comment>
<dbReference type="STRING" id="121290.APY04_2922"/>
<keyword evidence="13" id="KW-1185">Reference proteome</keyword>
<dbReference type="InterPro" id="IPR017846">
    <property type="entry name" value="Nict_dMeBzImd_PRibTrfase_bact"/>
</dbReference>
<dbReference type="InterPro" id="IPR023195">
    <property type="entry name" value="Nict_dMeBzImd_PRibTrfase_N"/>
</dbReference>
<dbReference type="CDD" id="cd02439">
    <property type="entry name" value="DMB-PRT_CobT"/>
    <property type="match status" value="1"/>
</dbReference>
<feature type="active site" description="Proton acceptor" evidence="10">
    <location>
        <position position="310"/>
    </location>
</feature>
<keyword evidence="5 10" id="KW-0169">Cobalamin biosynthesis</keyword>
<dbReference type="GO" id="GO:0008939">
    <property type="term" value="F:nicotinate-nucleotide-dimethylbenzimidazole phosphoribosyltransferase activity"/>
    <property type="evidence" value="ECO:0007669"/>
    <property type="project" value="UniProtKB-UniRule"/>
</dbReference>
<dbReference type="SUPFAM" id="SSF52733">
    <property type="entry name" value="Nicotinate mononucleotide:5,6-dimethylbenzimidazole phosphoribosyltransferase (CobT)"/>
    <property type="match status" value="1"/>
</dbReference>
<dbReference type="Gene3D" id="3.40.50.10210">
    <property type="match status" value="1"/>
</dbReference>
<dbReference type="Proteomes" id="UP000059074">
    <property type="component" value="Unassembled WGS sequence"/>
</dbReference>
<comment type="similarity">
    <text evidence="2 10">Belongs to the CobT family.</text>
</comment>
<dbReference type="PANTHER" id="PTHR43463:SF1">
    <property type="entry name" value="NICOTINATE-NUCLEOTIDE--DIMETHYLBENZIMIDAZOLE PHOSPHORIBOSYLTRANSFERASE"/>
    <property type="match status" value="1"/>
</dbReference>
<feature type="compositionally biased region" description="Basic and acidic residues" evidence="11">
    <location>
        <begin position="1"/>
        <end position="13"/>
    </location>
</feature>
<gene>
    <name evidence="10" type="primary">cobT</name>
    <name evidence="12" type="ORF">APY04_2922</name>
</gene>
<dbReference type="InterPro" id="IPR003200">
    <property type="entry name" value="Nict_dMeBzImd_PRibTrfase"/>
</dbReference>
<accession>A0A125NU20</accession>
<evidence type="ECO:0000256" key="10">
    <source>
        <dbReference type="HAMAP-Rule" id="MF_00230"/>
    </source>
</evidence>
<keyword evidence="6 10" id="KW-0328">Glycosyltransferase</keyword>
<proteinExistence type="inferred from homology"/>
<evidence type="ECO:0000256" key="8">
    <source>
        <dbReference type="ARBA" id="ARBA00030686"/>
    </source>
</evidence>